<feature type="transmembrane region" description="Helical" evidence="6">
    <location>
        <begin position="12"/>
        <end position="30"/>
    </location>
</feature>
<keyword evidence="5 6" id="KW-0472">Membrane</keyword>
<dbReference type="RefSeq" id="WP_092266109.1">
    <property type="nucleotide sequence ID" value="NZ_BJOE01000011.1"/>
</dbReference>
<evidence type="ECO:0000313" key="8">
    <source>
        <dbReference type="Proteomes" id="UP000198915"/>
    </source>
</evidence>
<keyword evidence="8" id="KW-1185">Reference proteome</keyword>
<feature type="transmembrane region" description="Helical" evidence="6">
    <location>
        <begin position="293"/>
        <end position="313"/>
    </location>
</feature>
<accession>A0A1I3L865</accession>
<dbReference type="PANTHER" id="PTHR21716:SF68">
    <property type="entry name" value="TRANSPORT PROTEIN YTVI-RELATED"/>
    <property type="match status" value="1"/>
</dbReference>
<feature type="transmembrane region" description="Helical" evidence="6">
    <location>
        <begin position="66"/>
        <end position="88"/>
    </location>
</feature>
<keyword evidence="4 6" id="KW-1133">Transmembrane helix</keyword>
<reference evidence="8" key="1">
    <citation type="submission" date="2016-10" db="EMBL/GenBank/DDBJ databases">
        <authorList>
            <person name="Varghese N."/>
            <person name="Submissions S."/>
        </authorList>
    </citation>
    <scope>NUCLEOTIDE SEQUENCE [LARGE SCALE GENOMIC DNA]</scope>
    <source>
        <strain evidence="8">OK042</strain>
    </source>
</reference>
<evidence type="ECO:0000256" key="3">
    <source>
        <dbReference type="ARBA" id="ARBA00022692"/>
    </source>
</evidence>
<dbReference type="InterPro" id="IPR014227">
    <property type="entry name" value="YtvI-like"/>
</dbReference>
<dbReference type="InterPro" id="IPR002549">
    <property type="entry name" value="AI-2E-like"/>
</dbReference>
<evidence type="ECO:0000256" key="6">
    <source>
        <dbReference type="SAM" id="Phobius"/>
    </source>
</evidence>
<keyword evidence="3 6" id="KW-0812">Transmembrane</keyword>
<evidence type="ECO:0000256" key="2">
    <source>
        <dbReference type="ARBA" id="ARBA00009773"/>
    </source>
</evidence>
<comment type="similarity">
    <text evidence="2">Belongs to the autoinducer-2 exporter (AI-2E) (TC 2.A.86) family.</text>
</comment>
<sequence length="376" mass="42331">MNQQNWVERLFQIIRFLWVCVLVYLVIWVFQFATPLLYPFLIALVIALLINRPVTFMTRKFKIPRWLSVTISLLLLMLLAVGVVTLVVTETVVEIGELAKRLPGFAAELSDYLQRTISQEFLMGLYNQIQWIYTQLDPDFKLKVDATIGSGISTITHTGQDLIVTFLNGLKNFLVSLPNMATVSVISLMGAFFISKDFHLWEARFRRILPKGFNSRIDQIFRDLRNALVGFLKAQLTLISLTAAIVIIGLLIMRVEYAITIGLITGLVDLLPYLGTGTVFVPWIIYLFFKGNYTLVIGLSILYAVVLIFRQIIEPKVVAENVGLDPLLTLVALFVGLQLFGFLGLIIGPVALVMINALVKANVFSDVWGYIKGKHT</sequence>
<dbReference type="STRING" id="1884381.SAMN05518846_101220"/>
<protein>
    <submittedName>
        <fullName evidence="7">Sporulation integral membrane protein YtvI</fullName>
    </submittedName>
</protein>
<dbReference type="GO" id="GO:0055085">
    <property type="term" value="P:transmembrane transport"/>
    <property type="evidence" value="ECO:0007669"/>
    <property type="project" value="TreeGrafter"/>
</dbReference>
<dbReference type="GO" id="GO:0016020">
    <property type="term" value="C:membrane"/>
    <property type="evidence" value="ECO:0007669"/>
    <property type="project" value="UniProtKB-SubCell"/>
</dbReference>
<dbReference type="AlphaFoldDB" id="A0A1I3L865"/>
<feature type="transmembrane region" description="Helical" evidence="6">
    <location>
        <begin position="333"/>
        <end position="355"/>
    </location>
</feature>
<name>A0A1I3L865_9BACL</name>
<proteinExistence type="inferred from homology"/>
<dbReference type="NCBIfam" id="TIGR02872">
    <property type="entry name" value="spore_ytvI"/>
    <property type="match status" value="1"/>
</dbReference>
<dbReference type="Pfam" id="PF01594">
    <property type="entry name" value="AI-2E_transport"/>
    <property type="match status" value="1"/>
</dbReference>
<dbReference type="EMBL" id="FORT01000001">
    <property type="protein sequence ID" value="SFI81002.1"/>
    <property type="molecule type" value="Genomic_DNA"/>
</dbReference>
<comment type="subcellular location">
    <subcellularLocation>
        <location evidence="1">Membrane</location>
        <topology evidence="1">Multi-pass membrane protein</topology>
    </subcellularLocation>
</comment>
<feature type="transmembrane region" description="Helical" evidence="6">
    <location>
        <begin position="36"/>
        <end position="54"/>
    </location>
</feature>
<evidence type="ECO:0000256" key="1">
    <source>
        <dbReference type="ARBA" id="ARBA00004141"/>
    </source>
</evidence>
<evidence type="ECO:0000256" key="5">
    <source>
        <dbReference type="ARBA" id="ARBA00023136"/>
    </source>
</evidence>
<gene>
    <name evidence="7" type="ORF">SAMN05518846_101220</name>
</gene>
<feature type="transmembrane region" description="Helical" evidence="6">
    <location>
        <begin position="231"/>
        <end position="253"/>
    </location>
</feature>
<organism evidence="7 8">
    <name type="scientific">Brevibacillus centrosporus</name>
    <dbReference type="NCBI Taxonomy" id="54910"/>
    <lineage>
        <taxon>Bacteria</taxon>
        <taxon>Bacillati</taxon>
        <taxon>Bacillota</taxon>
        <taxon>Bacilli</taxon>
        <taxon>Bacillales</taxon>
        <taxon>Paenibacillaceae</taxon>
        <taxon>Brevibacillus</taxon>
    </lineage>
</organism>
<dbReference type="Proteomes" id="UP000198915">
    <property type="component" value="Unassembled WGS sequence"/>
</dbReference>
<dbReference type="PANTHER" id="PTHR21716">
    <property type="entry name" value="TRANSMEMBRANE PROTEIN"/>
    <property type="match status" value="1"/>
</dbReference>
<feature type="transmembrane region" description="Helical" evidence="6">
    <location>
        <begin position="259"/>
        <end position="286"/>
    </location>
</feature>
<feature type="transmembrane region" description="Helical" evidence="6">
    <location>
        <begin position="173"/>
        <end position="194"/>
    </location>
</feature>
<evidence type="ECO:0000313" key="7">
    <source>
        <dbReference type="EMBL" id="SFI81002.1"/>
    </source>
</evidence>
<evidence type="ECO:0000256" key="4">
    <source>
        <dbReference type="ARBA" id="ARBA00022989"/>
    </source>
</evidence>